<accession>A0ABS8A7P5</accession>
<evidence type="ECO:0000313" key="2">
    <source>
        <dbReference type="EMBL" id="MCB2376244.1"/>
    </source>
</evidence>
<gene>
    <name evidence="2" type="ORF">LGH70_01535</name>
</gene>
<comment type="caution">
    <text evidence="2">The sequence shown here is derived from an EMBL/GenBank/DDBJ whole genome shotgun (WGS) entry which is preliminary data.</text>
</comment>
<keyword evidence="1" id="KW-0732">Signal</keyword>
<organism evidence="2 3">
    <name type="scientific">Hymenobacter nitidus</name>
    <dbReference type="NCBI Taxonomy" id="2880929"/>
    <lineage>
        <taxon>Bacteria</taxon>
        <taxon>Pseudomonadati</taxon>
        <taxon>Bacteroidota</taxon>
        <taxon>Cytophagia</taxon>
        <taxon>Cytophagales</taxon>
        <taxon>Hymenobacteraceae</taxon>
        <taxon>Hymenobacter</taxon>
    </lineage>
</organism>
<evidence type="ECO:0000313" key="3">
    <source>
        <dbReference type="Proteomes" id="UP001165297"/>
    </source>
</evidence>
<dbReference type="Proteomes" id="UP001165297">
    <property type="component" value="Unassembled WGS sequence"/>
</dbReference>
<sequence>MTTSTSLPVGPAATPVLLVLLPVGVAGAAHPTQTATNAFLHALQHKLGAAIRVMRIQEAHHPAVVRSFQLAELPALVLVQQGVELWRHQGLPDADVIIPLLLSKLQPSAEPVQRPIVPASAGTPAPRAFFLAPGAPEV</sequence>
<protein>
    <submittedName>
        <fullName evidence="2">Thioredoxin</fullName>
    </submittedName>
</protein>
<feature type="chain" id="PRO_5045837262" evidence="1">
    <location>
        <begin position="29"/>
        <end position="138"/>
    </location>
</feature>
<feature type="signal peptide" evidence="1">
    <location>
        <begin position="1"/>
        <end position="28"/>
    </location>
</feature>
<dbReference type="RefSeq" id="WP_226181987.1">
    <property type="nucleotide sequence ID" value="NZ_JAJADQ010000001.1"/>
</dbReference>
<keyword evidence="3" id="KW-1185">Reference proteome</keyword>
<name>A0ABS8A7P5_9BACT</name>
<proteinExistence type="predicted"/>
<dbReference type="EMBL" id="JAJADQ010000001">
    <property type="protein sequence ID" value="MCB2376244.1"/>
    <property type="molecule type" value="Genomic_DNA"/>
</dbReference>
<evidence type="ECO:0000256" key="1">
    <source>
        <dbReference type="SAM" id="SignalP"/>
    </source>
</evidence>
<reference evidence="2" key="1">
    <citation type="submission" date="2021-10" db="EMBL/GenBank/DDBJ databases">
        <authorList>
            <person name="Dean J.D."/>
            <person name="Kim M.K."/>
            <person name="Newey C.N."/>
            <person name="Stoker T.S."/>
            <person name="Thompson D.W."/>
            <person name="Grose J.H."/>
        </authorList>
    </citation>
    <scope>NUCLEOTIDE SEQUENCE</scope>
    <source>
        <strain evidence="2">BT635</strain>
    </source>
</reference>